<accession>A0A937F4A4</accession>
<evidence type="ECO:0000256" key="4">
    <source>
        <dbReference type="ARBA" id="ARBA00023277"/>
    </source>
</evidence>
<keyword evidence="4" id="KW-0119">Carbohydrate metabolism</keyword>
<name>A0A937F4A4_9BACT</name>
<evidence type="ECO:0000313" key="10">
    <source>
        <dbReference type="Proteomes" id="UP000659388"/>
    </source>
</evidence>
<dbReference type="GO" id="GO:0045493">
    <property type="term" value="P:xylan catabolic process"/>
    <property type="evidence" value="ECO:0007669"/>
    <property type="project" value="UniProtKB-KW"/>
</dbReference>
<comment type="caution">
    <text evidence="9">The sequence shown here is derived from an EMBL/GenBank/DDBJ whole genome shotgun (WGS) entry which is preliminary data.</text>
</comment>
<keyword evidence="2" id="KW-0624">Polysaccharide degradation</keyword>
<dbReference type="CDD" id="cd18618">
    <property type="entry name" value="GH43_Xsa43E-like"/>
    <property type="match status" value="1"/>
</dbReference>
<feature type="active site" description="Proton acceptor" evidence="6">
    <location>
        <position position="50"/>
    </location>
</feature>
<gene>
    <name evidence="9" type="ORF">JL102_08120</name>
</gene>
<evidence type="ECO:0000256" key="7">
    <source>
        <dbReference type="PIRSR" id="PIRSR606710-2"/>
    </source>
</evidence>
<evidence type="ECO:0000256" key="5">
    <source>
        <dbReference type="ARBA" id="ARBA00023295"/>
    </source>
</evidence>
<protein>
    <submittedName>
        <fullName evidence="9">Glycoside hydrolase family 43 protein</fullName>
    </submittedName>
</protein>
<organism evidence="9 10">
    <name type="scientific">Fulvivirga sediminis</name>
    <dbReference type="NCBI Taxonomy" id="2803949"/>
    <lineage>
        <taxon>Bacteria</taxon>
        <taxon>Pseudomonadati</taxon>
        <taxon>Bacteroidota</taxon>
        <taxon>Cytophagia</taxon>
        <taxon>Cytophagales</taxon>
        <taxon>Fulvivirgaceae</taxon>
        <taxon>Fulvivirga</taxon>
    </lineage>
</organism>
<evidence type="ECO:0000256" key="3">
    <source>
        <dbReference type="ARBA" id="ARBA00022801"/>
    </source>
</evidence>
<feature type="active site" description="Proton donor" evidence="6">
    <location>
        <position position="222"/>
    </location>
</feature>
<proteinExistence type="inferred from homology"/>
<dbReference type="EMBL" id="JAESIY010000004">
    <property type="protein sequence ID" value="MBL3656091.1"/>
    <property type="molecule type" value="Genomic_DNA"/>
</dbReference>
<dbReference type="RefSeq" id="WP_202243883.1">
    <property type="nucleotide sequence ID" value="NZ_JAESIY010000004.1"/>
</dbReference>
<dbReference type="Proteomes" id="UP000659388">
    <property type="component" value="Unassembled WGS sequence"/>
</dbReference>
<keyword evidence="5 8" id="KW-0326">Glycosidase</keyword>
<evidence type="ECO:0000256" key="6">
    <source>
        <dbReference type="PIRSR" id="PIRSR606710-1"/>
    </source>
</evidence>
<sequence>MKLNICYLVLLVTALCSCKNKEKSKEDTSVEKQDSVKAYNPVIKDVYTADPAAMVYNDTVYLYTGHDEQEAGKDGYLMNDWLLFTSTDMKNFENHGPVLKTTDFSWAKGDAWAAHVVEKGGKFYWYVTLEHAAVPGKSIGVAVADSPRGPFKDAIGKALITNDMTTQTDITWDDIDPAVFIDDDGQAYIYWGNTVCKWAKLKDNMIEIEGDIHVIDLPKFTEAPWVHKRGEYYYLSFAADFPEYIDYAMATSPEGPWEYKGRLNDRVPNSGTNHQAIVEYKDDWYFIYHNGKLPDGGDFRRSVCVDHLYYNEDGTIKQIVQTETGIHPD</sequence>
<keyword evidence="3 8" id="KW-0378">Hydrolase</keyword>
<evidence type="ECO:0000313" key="9">
    <source>
        <dbReference type="EMBL" id="MBL3656091.1"/>
    </source>
</evidence>
<dbReference type="AlphaFoldDB" id="A0A937F4A4"/>
<evidence type="ECO:0000256" key="8">
    <source>
        <dbReference type="RuleBase" id="RU361187"/>
    </source>
</evidence>
<dbReference type="PANTHER" id="PTHR43772:SF2">
    <property type="entry name" value="PUTATIVE (AFU_ORTHOLOGUE AFUA_2G04480)-RELATED"/>
    <property type="match status" value="1"/>
</dbReference>
<reference evidence="9" key="1">
    <citation type="submission" date="2021-01" db="EMBL/GenBank/DDBJ databases">
        <title>Fulvivirga kasyanovii gen. nov., sp nov., a novel member of the phylum Bacteroidetes isolated from seawater in a mussel farm.</title>
        <authorList>
            <person name="Zhao L.-H."/>
            <person name="Wang Z.-J."/>
        </authorList>
    </citation>
    <scope>NUCLEOTIDE SEQUENCE</scope>
    <source>
        <strain evidence="9">2943</strain>
    </source>
</reference>
<keyword evidence="2" id="KW-0858">Xylan degradation</keyword>
<evidence type="ECO:0000256" key="2">
    <source>
        <dbReference type="ARBA" id="ARBA00022651"/>
    </source>
</evidence>
<dbReference type="PANTHER" id="PTHR43772">
    <property type="entry name" value="ENDO-1,4-BETA-XYLANASE"/>
    <property type="match status" value="1"/>
</dbReference>
<dbReference type="Gene3D" id="2.115.10.20">
    <property type="entry name" value="Glycosyl hydrolase domain, family 43"/>
    <property type="match status" value="1"/>
</dbReference>
<keyword evidence="10" id="KW-1185">Reference proteome</keyword>
<evidence type="ECO:0000256" key="1">
    <source>
        <dbReference type="ARBA" id="ARBA00009865"/>
    </source>
</evidence>
<feature type="site" description="Important for catalytic activity, responsible for pKa modulation of the active site Glu and correct orientation of both the proton donor and substrate" evidence="7">
    <location>
        <position position="176"/>
    </location>
</feature>
<dbReference type="InterPro" id="IPR052176">
    <property type="entry name" value="Glycosyl_Hydrlase_43_Enz"/>
</dbReference>
<dbReference type="Pfam" id="PF04616">
    <property type="entry name" value="Glyco_hydro_43"/>
    <property type="match status" value="1"/>
</dbReference>
<dbReference type="SUPFAM" id="SSF75005">
    <property type="entry name" value="Arabinanase/levansucrase/invertase"/>
    <property type="match status" value="1"/>
</dbReference>
<dbReference type="PROSITE" id="PS51257">
    <property type="entry name" value="PROKAR_LIPOPROTEIN"/>
    <property type="match status" value="1"/>
</dbReference>
<dbReference type="InterPro" id="IPR023296">
    <property type="entry name" value="Glyco_hydro_beta-prop_sf"/>
</dbReference>
<comment type="similarity">
    <text evidence="1 8">Belongs to the glycosyl hydrolase 43 family.</text>
</comment>
<dbReference type="GO" id="GO:0004553">
    <property type="term" value="F:hydrolase activity, hydrolyzing O-glycosyl compounds"/>
    <property type="evidence" value="ECO:0007669"/>
    <property type="project" value="InterPro"/>
</dbReference>
<dbReference type="InterPro" id="IPR006710">
    <property type="entry name" value="Glyco_hydro_43"/>
</dbReference>